<dbReference type="OMA" id="NDAYLTF"/>
<evidence type="ECO:0000313" key="2">
    <source>
        <dbReference type="WBParaSite" id="NBR_0000007901-mRNA-1"/>
    </source>
</evidence>
<dbReference type="PANTHER" id="PTHR47331">
    <property type="entry name" value="PHD-TYPE DOMAIN-CONTAINING PROTEIN"/>
    <property type="match status" value="1"/>
</dbReference>
<feature type="domain" description="DUF5641" evidence="1">
    <location>
        <begin position="58"/>
        <end position="151"/>
    </location>
</feature>
<reference evidence="2" key="1">
    <citation type="submission" date="2017-02" db="UniProtKB">
        <authorList>
            <consortium name="WormBaseParasite"/>
        </authorList>
    </citation>
    <scope>IDENTIFICATION</scope>
</reference>
<dbReference type="PANTHER" id="PTHR47331:SF5">
    <property type="entry name" value="RIBONUCLEASE H"/>
    <property type="match status" value="1"/>
</dbReference>
<name>A0A0N4XCB3_NIPBR</name>
<accession>A0A0N4XCB3</accession>
<dbReference type="InterPro" id="IPR040676">
    <property type="entry name" value="DUF5641"/>
</dbReference>
<organism evidence="2">
    <name type="scientific">Nippostrongylus brasiliensis</name>
    <name type="common">Rat hookworm</name>
    <dbReference type="NCBI Taxonomy" id="27835"/>
    <lineage>
        <taxon>Eukaryota</taxon>
        <taxon>Metazoa</taxon>
        <taxon>Ecdysozoa</taxon>
        <taxon>Nematoda</taxon>
        <taxon>Chromadorea</taxon>
        <taxon>Rhabditida</taxon>
        <taxon>Rhabditina</taxon>
        <taxon>Rhabditomorpha</taxon>
        <taxon>Strongyloidea</taxon>
        <taxon>Heligmosomidae</taxon>
        <taxon>Nippostrongylus</taxon>
    </lineage>
</organism>
<proteinExistence type="predicted"/>
<sequence length="154" mass="17775">MESDFGDTTLIRPVDFIQNHLTITLGIYPSDDSQDPNFLSHEEETRKQAESVLISAISVVDKFWQTWTKVVYLTSHREFHKKFLKQGRVTKQAPKLEQIVLIQDPLLPRNKWMFGKITGLTHSADGEVRQVEVKLPNKKIVKRPINLLVPLELT</sequence>
<dbReference type="WBParaSite" id="NBR_0000007901-mRNA-1">
    <property type="protein sequence ID" value="NBR_0000007901-mRNA-1"/>
    <property type="gene ID" value="NBR_0000007901"/>
</dbReference>
<protein>
    <submittedName>
        <fullName evidence="2">DUF5641 domain-containing protein</fullName>
    </submittedName>
</protein>
<dbReference type="AlphaFoldDB" id="A0A0N4XCB3"/>
<dbReference type="Pfam" id="PF18701">
    <property type="entry name" value="DUF5641"/>
    <property type="match status" value="1"/>
</dbReference>
<evidence type="ECO:0000259" key="1">
    <source>
        <dbReference type="Pfam" id="PF18701"/>
    </source>
</evidence>